<sequence>MSAIISRTSFDTVDSGRDTSRADHDAPPKNVGEHGFTPAKVKDAEKILGQDLILCDIVYEDPKNEVRCINGAVYTNTRKTLPSMLPKLLTPPPPSYKICGVAGKGKGVVALRDIAMGEIIMIERPILIYPLMLLTTCVDRNTLAEGMLQRLGEDSDDYSRLFSLTNVKSKKTSEFWGILGTNALKVTLNEGVERILTNLWFYSCDPNATWTFNRRLIIITAQASRPILAGEEITIAYEDATQPHAGRRFDLERKYKFKCSCGICTNTSSTSDQDRAYYGNVTATASLEILYGMIFFPGFNTHEVAKNFQEHLIRGLITLKKEGIEMDNAAYYYVYLMKTYGLFGEKTKMRKWGFKAILMYSSIRQI</sequence>
<feature type="compositionally biased region" description="Polar residues" evidence="1">
    <location>
        <begin position="1"/>
        <end position="12"/>
    </location>
</feature>
<dbReference type="Pfam" id="PF00856">
    <property type="entry name" value="SET"/>
    <property type="match status" value="1"/>
</dbReference>
<dbReference type="PANTHER" id="PTHR47332">
    <property type="entry name" value="SET DOMAIN-CONTAINING PROTEIN 5"/>
    <property type="match status" value="1"/>
</dbReference>
<dbReference type="SUPFAM" id="SSF82199">
    <property type="entry name" value="SET domain"/>
    <property type="match status" value="1"/>
</dbReference>
<dbReference type="PANTHER" id="PTHR47332:SF2">
    <property type="entry name" value="SET-6"/>
    <property type="match status" value="1"/>
</dbReference>
<feature type="compositionally biased region" description="Basic and acidic residues" evidence="1">
    <location>
        <begin position="14"/>
        <end position="27"/>
    </location>
</feature>
<evidence type="ECO:0000256" key="1">
    <source>
        <dbReference type="SAM" id="MobiDB-lite"/>
    </source>
</evidence>
<protein>
    <recommendedName>
        <fullName evidence="2">SET domain-containing protein</fullName>
    </recommendedName>
</protein>
<organism evidence="3 4">
    <name type="scientific">Sphaerobolus stellatus (strain SS14)</name>
    <dbReference type="NCBI Taxonomy" id="990650"/>
    <lineage>
        <taxon>Eukaryota</taxon>
        <taxon>Fungi</taxon>
        <taxon>Dikarya</taxon>
        <taxon>Basidiomycota</taxon>
        <taxon>Agaricomycotina</taxon>
        <taxon>Agaricomycetes</taxon>
        <taxon>Phallomycetidae</taxon>
        <taxon>Geastrales</taxon>
        <taxon>Sphaerobolaceae</taxon>
        <taxon>Sphaerobolus</taxon>
    </lineage>
</organism>
<dbReference type="EMBL" id="KN837168">
    <property type="protein sequence ID" value="KIJ37587.1"/>
    <property type="molecule type" value="Genomic_DNA"/>
</dbReference>
<dbReference type="Gene3D" id="2.170.270.10">
    <property type="entry name" value="SET domain"/>
    <property type="match status" value="1"/>
</dbReference>
<dbReference type="SMART" id="SM00317">
    <property type="entry name" value="SET"/>
    <property type="match status" value="1"/>
</dbReference>
<evidence type="ECO:0000313" key="3">
    <source>
        <dbReference type="EMBL" id="KIJ37587.1"/>
    </source>
</evidence>
<dbReference type="InterPro" id="IPR053185">
    <property type="entry name" value="SET_domain_protein"/>
</dbReference>
<dbReference type="OrthoDB" id="265717at2759"/>
<evidence type="ECO:0000259" key="2">
    <source>
        <dbReference type="PROSITE" id="PS50280"/>
    </source>
</evidence>
<keyword evidence="4" id="KW-1185">Reference proteome</keyword>
<gene>
    <name evidence="3" type="ORF">M422DRAFT_259944</name>
</gene>
<name>A0A0C9V7N8_SPHS4</name>
<accession>A0A0C9V7N8</accession>
<feature type="domain" description="SET" evidence="2">
    <location>
        <begin position="92"/>
        <end position="238"/>
    </location>
</feature>
<reference evidence="3 4" key="1">
    <citation type="submission" date="2014-06" db="EMBL/GenBank/DDBJ databases">
        <title>Evolutionary Origins and Diversification of the Mycorrhizal Mutualists.</title>
        <authorList>
            <consortium name="DOE Joint Genome Institute"/>
            <consortium name="Mycorrhizal Genomics Consortium"/>
            <person name="Kohler A."/>
            <person name="Kuo A."/>
            <person name="Nagy L.G."/>
            <person name="Floudas D."/>
            <person name="Copeland A."/>
            <person name="Barry K.W."/>
            <person name="Cichocki N."/>
            <person name="Veneault-Fourrey C."/>
            <person name="LaButti K."/>
            <person name="Lindquist E.A."/>
            <person name="Lipzen A."/>
            <person name="Lundell T."/>
            <person name="Morin E."/>
            <person name="Murat C."/>
            <person name="Riley R."/>
            <person name="Ohm R."/>
            <person name="Sun H."/>
            <person name="Tunlid A."/>
            <person name="Henrissat B."/>
            <person name="Grigoriev I.V."/>
            <person name="Hibbett D.S."/>
            <person name="Martin F."/>
        </authorList>
    </citation>
    <scope>NUCLEOTIDE SEQUENCE [LARGE SCALE GENOMIC DNA]</scope>
    <source>
        <strain evidence="3 4">SS14</strain>
    </source>
</reference>
<evidence type="ECO:0000313" key="4">
    <source>
        <dbReference type="Proteomes" id="UP000054279"/>
    </source>
</evidence>
<dbReference type="AlphaFoldDB" id="A0A0C9V7N8"/>
<dbReference type="InterPro" id="IPR001214">
    <property type="entry name" value="SET_dom"/>
</dbReference>
<proteinExistence type="predicted"/>
<dbReference type="CDD" id="cd20071">
    <property type="entry name" value="SET_SMYD"/>
    <property type="match status" value="1"/>
</dbReference>
<dbReference type="InterPro" id="IPR046341">
    <property type="entry name" value="SET_dom_sf"/>
</dbReference>
<dbReference type="HOGENOM" id="CLU_057181_0_0_1"/>
<dbReference type="PROSITE" id="PS50280">
    <property type="entry name" value="SET"/>
    <property type="match status" value="1"/>
</dbReference>
<dbReference type="Proteomes" id="UP000054279">
    <property type="component" value="Unassembled WGS sequence"/>
</dbReference>
<feature type="region of interest" description="Disordered" evidence="1">
    <location>
        <begin position="1"/>
        <end position="36"/>
    </location>
</feature>